<sequence length="190" mass="21563">MSQPLFFLLMLVLYLLSSFAPVNAIAIQKHSAKSSLTEDIEKSSEPRGPNRASSLSQEDSSSASQNKNNVSEQRFQPEKVQDKAGEHACRKVDRMINSVDVGILHPSSFNAYQCVGKCNIKQLQHFNNYARIMVTLNRKNKVNSTDGMVTCCVPVKLRPIRLLFWKKQQLILRSFEDMVVEECGCYQTFQ</sequence>
<evidence type="ECO:0000256" key="4">
    <source>
        <dbReference type="ARBA" id="ARBA00022525"/>
    </source>
</evidence>
<reference evidence="13" key="1">
    <citation type="journal article" date="2017" name="bioRxiv">
        <title>Comparative analysis of the genomes of Stylophora pistillata and Acropora digitifera provides evidence for extensive differences between species of corals.</title>
        <authorList>
            <person name="Voolstra C.R."/>
            <person name="Li Y."/>
            <person name="Liew Y.J."/>
            <person name="Baumgarten S."/>
            <person name="Zoccola D."/>
            <person name="Flot J.-F."/>
            <person name="Tambutte S."/>
            <person name="Allemand D."/>
            <person name="Aranda M."/>
        </authorList>
    </citation>
    <scope>NUCLEOTIDE SEQUENCE [LARGE SCALE GENOMIC DNA]</scope>
</reference>
<evidence type="ECO:0000256" key="1">
    <source>
        <dbReference type="ARBA" id="ARBA00004613"/>
    </source>
</evidence>
<dbReference type="GO" id="GO:0008083">
    <property type="term" value="F:growth factor activity"/>
    <property type="evidence" value="ECO:0007669"/>
    <property type="project" value="UniProtKB-KW"/>
</dbReference>
<dbReference type="Gene3D" id="2.10.90.10">
    <property type="entry name" value="Cystine-knot cytokines"/>
    <property type="match status" value="1"/>
</dbReference>
<feature type="region of interest" description="Disordered" evidence="9">
    <location>
        <begin position="35"/>
        <end position="83"/>
    </location>
</feature>
<gene>
    <name evidence="12" type="primary">nodal</name>
    <name evidence="12" type="ORF">AWC38_SpisGene6103</name>
</gene>
<dbReference type="Proteomes" id="UP000225706">
    <property type="component" value="Unassembled WGS sequence"/>
</dbReference>
<keyword evidence="8" id="KW-0339">Growth factor</keyword>
<comment type="subcellular location">
    <subcellularLocation>
        <location evidence="1">Secreted</location>
    </subcellularLocation>
</comment>
<evidence type="ECO:0000256" key="9">
    <source>
        <dbReference type="SAM" id="MobiDB-lite"/>
    </source>
</evidence>
<dbReference type="STRING" id="50429.A0A2B4SKS0"/>
<dbReference type="GO" id="GO:0005125">
    <property type="term" value="F:cytokine activity"/>
    <property type="evidence" value="ECO:0007669"/>
    <property type="project" value="TreeGrafter"/>
</dbReference>
<dbReference type="OrthoDB" id="5987191at2759"/>
<evidence type="ECO:0000256" key="8">
    <source>
        <dbReference type="RuleBase" id="RU000354"/>
    </source>
</evidence>
<dbReference type="SUPFAM" id="SSF57501">
    <property type="entry name" value="Cystine-knot cytokines"/>
    <property type="match status" value="1"/>
</dbReference>
<dbReference type="InterPro" id="IPR029034">
    <property type="entry name" value="Cystine-knot_cytokine"/>
</dbReference>
<name>A0A2B4SKS0_STYPI</name>
<comment type="similarity">
    <text evidence="2 8">Belongs to the TGF-beta family.</text>
</comment>
<dbReference type="EMBL" id="LSMT01000070">
    <property type="protein sequence ID" value="PFX29127.1"/>
    <property type="molecule type" value="Genomic_DNA"/>
</dbReference>
<dbReference type="InterPro" id="IPR015615">
    <property type="entry name" value="TGF-beta-rel"/>
</dbReference>
<evidence type="ECO:0000256" key="7">
    <source>
        <dbReference type="ARBA" id="ARBA00023180"/>
    </source>
</evidence>
<dbReference type="CDD" id="cd13756">
    <property type="entry name" value="TGF_beta_BMPs_GDFs"/>
    <property type="match status" value="1"/>
</dbReference>
<feature type="domain" description="TGF-beta family profile" evidence="11">
    <location>
        <begin position="72"/>
        <end position="186"/>
    </location>
</feature>
<evidence type="ECO:0000313" key="12">
    <source>
        <dbReference type="EMBL" id="PFX29127.1"/>
    </source>
</evidence>
<dbReference type="GO" id="GO:0005615">
    <property type="term" value="C:extracellular space"/>
    <property type="evidence" value="ECO:0007669"/>
    <property type="project" value="TreeGrafter"/>
</dbReference>
<dbReference type="SMART" id="SM00204">
    <property type="entry name" value="TGFB"/>
    <property type="match status" value="1"/>
</dbReference>
<evidence type="ECO:0000313" key="13">
    <source>
        <dbReference type="Proteomes" id="UP000225706"/>
    </source>
</evidence>
<protein>
    <submittedName>
        <fullName evidence="12">Nodal-like</fullName>
    </submittedName>
</protein>
<feature type="signal peptide" evidence="10">
    <location>
        <begin position="1"/>
        <end position="24"/>
    </location>
</feature>
<keyword evidence="6 10" id="KW-0732">Signal</keyword>
<keyword evidence="4" id="KW-0964">Secreted</keyword>
<dbReference type="InterPro" id="IPR001839">
    <property type="entry name" value="TGF-b_C"/>
</dbReference>
<evidence type="ECO:0000256" key="6">
    <source>
        <dbReference type="ARBA" id="ARBA00022729"/>
    </source>
</evidence>
<dbReference type="PROSITE" id="PS51362">
    <property type="entry name" value="TGF_BETA_2"/>
    <property type="match status" value="1"/>
</dbReference>
<comment type="caution">
    <text evidence="12">The sequence shown here is derived from an EMBL/GenBank/DDBJ whole genome shotgun (WGS) entry which is preliminary data.</text>
</comment>
<dbReference type="Pfam" id="PF00019">
    <property type="entry name" value="TGF_beta"/>
    <property type="match status" value="1"/>
</dbReference>
<evidence type="ECO:0000256" key="10">
    <source>
        <dbReference type="SAM" id="SignalP"/>
    </source>
</evidence>
<feature type="compositionally biased region" description="Polar residues" evidence="9">
    <location>
        <begin position="65"/>
        <end position="74"/>
    </location>
</feature>
<proteinExistence type="inferred from homology"/>
<accession>A0A2B4SKS0</accession>
<keyword evidence="7" id="KW-0325">Glycoprotein</keyword>
<evidence type="ECO:0000256" key="3">
    <source>
        <dbReference type="ARBA" id="ARBA00022473"/>
    </source>
</evidence>
<organism evidence="12 13">
    <name type="scientific">Stylophora pistillata</name>
    <name type="common">Smooth cauliflower coral</name>
    <dbReference type="NCBI Taxonomy" id="50429"/>
    <lineage>
        <taxon>Eukaryota</taxon>
        <taxon>Metazoa</taxon>
        <taxon>Cnidaria</taxon>
        <taxon>Anthozoa</taxon>
        <taxon>Hexacorallia</taxon>
        <taxon>Scleractinia</taxon>
        <taxon>Astrocoeniina</taxon>
        <taxon>Pocilloporidae</taxon>
        <taxon>Stylophora</taxon>
    </lineage>
</organism>
<evidence type="ECO:0000259" key="11">
    <source>
        <dbReference type="PROSITE" id="PS51362"/>
    </source>
</evidence>
<dbReference type="AlphaFoldDB" id="A0A2B4SKS0"/>
<dbReference type="PANTHER" id="PTHR11848">
    <property type="entry name" value="TGF-BETA FAMILY"/>
    <property type="match status" value="1"/>
</dbReference>
<keyword evidence="5" id="KW-0165">Cleavage on pair of basic residues</keyword>
<evidence type="ECO:0000256" key="2">
    <source>
        <dbReference type="ARBA" id="ARBA00006656"/>
    </source>
</evidence>
<keyword evidence="13" id="KW-1185">Reference proteome</keyword>
<dbReference type="GO" id="GO:0007369">
    <property type="term" value="P:gastrulation"/>
    <property type="evidence" value="ECO:0007669"/>
    <property type="project" value="UniProtKB-ARBA"/>
</dbReference>
<feature type="compositionally biased region" description="Low complexity" evidence="9">
    <location>
        <begin position="53"/>
        <end position="64"/>
    </location>
</feature>
<keyword evidence="3" id="KW-0217">Developmental protein</keyword>
<evidence type="ECO:0000256" key="5">
    <source>
        <dbReference type="ARBA" id="ARBA00022685"/>
    </source>
</evidence>
<dbReference type="PANTHER" id="PTHR11848:SF159">
    <property type="entry name" value="NODAL HOMOLOG"/>
    <property type="match status" value="1"/>
</dbReference>
<feature type="chain" id="PRO_5012157081" evidence="10">
    <location>
        <begin position="25"/>
        <end position="190"/>
    </location>
</feature>